<protein>
    <submittedName>
        <fullName evidence="1">Uncharacterized protein</fullName>
    </submittedName>
</protein>
<dbReference type="EMBL" id="GGEC01071008">
    <property type="protein sequence ID" value="MBX51492.1"/>
    <property type="molecule type" value="Transcribed_RNA"/>
</dbReference>
<name>A0A2P2P9W0_RHIMU</name>
<accession>A0A2P2P9W0</accession>
<dbReference type="AlphaFoldDB" id="A0A2P2P9W0"/>
<proteinExistence type="predicted"/>
<sequence length="45" mass="5195">MKRNRSTGTISSKYFVQTKVQDLYILTARPYLPLSSSTCYHPTLK</sequence>
<evidence type="ECO:0000313" key="1">
    <source>
        <dbReference type="EMBL" id="MBX51492.1"/>
    </source>
</evidence>
<reference evidence="1" key="1">
    <citation type="submission" date="2018-02" db="EMBL/GenBank/DDBJ databases">
        <title>Rhizophora mucronata_Transcriptome.</title>
        <authorList>
            <person name="Meera S.P."/>
            <person name="Sreeshan A."/>
            <person name="Augustine A."/>
        </authorList>
    </citation>
    <scope>NUCLEOTIDE SEQUENCE</scope>
    <source>
        <tissue evidence="1">Leaf</tissue>
    </source>
</reference>
<organism evidence="1">
    <name type="scientific">Rhizophora mucronata</name>
    <name type="common">Asiatic mangrove</name>
    <dbReference type="NCBI Taxonomy" id="61149"/>
    <lineage>
        <taxon>Eukaryota</taxon>
        <taxon>Viridiplantae</taxon>
        <taxon>Streptophyta</taxon>
        <taxon>Embryophyta</taxon>
        <taxon>Tracheophyta</taxon>
        <taxon>Spermatophyta</taxon>
        <taxon>Magnoliopsida</taxon>
        <taxon>eudicotyledons</taxon>
        <taxon>Gunneridae</taxon>
        <taxon>Pentapetalae</taxon>
        <taxon>rosids</taxon>
        <taxon>fabids</taxon>
        <taxon>Malpighiales</taxon>
        <taxon>Rhizophoraceae</taxon>
        <taxon>Rhizophora</taxon>
    </lineage>
</organism>